<evidence type="ECO:0000313" key="2">
    <source>
        <dbReference type="EMBL" id="SES32820.1"/>
    </source>
</evidence>
<sequence length="82" mass="9732">MKEKKNKEEPKQTSEAKEQEKSHDTTQRPVDPWSQLLFGRRPQREQPKKPQPEQTETKQEQSVTKQDEAKEKKDRPGGFSWI</sequence>
<dbReference type="AlphaFoldDB" id="A0A1H9WG03"/>
<proteinExistence type="predicted"/>
<dbReference type="Proteomes" id="UP000198571">
    <property type="component" value="Unassembled WGS sequence"/>
</dbReference>
<name>A0A1H9WG03_9BACI</name>
<protein>
    <submittedName>
        <fullName evidence="2">Uncharacterized protein</fullName>
    </submittedName>
</protein>
<feature type="compositionally biased region" description="Basic and acidic residues" evidence="1">
    <location>
        <begin position="1"/>
        <end position="26"/>
    </location>
</feature>
<evidence type="ECO:0000256" key="1">
    <source>
        <dbReference type="SAM" id="MobiDB-lite"/>
    </source>
</evidence>
<feature type="compositionally biased region" description="Basic and acidic residues" evidence="1">
    <location>
        <begin position="42"/>
        <end position="76"/>
    </location>
</feature>
<dbReference type="RefSeq" id="WP_093054690.1">
    <property type="nucleotide sequence ID" value="NZ_FOGT01000016.1"/>
</dbReference>
<organism evidence="2 3">
    <name type="scientific">Salipaludibacillus aurantiacus</name>
    <dbReference type="NCBI Taxonomy" id="1601833"/>
    <lineage>
        <taxon>Bacteria</taxon>
        <taxon>Bacillati</taxon>
        <taxon>Bacillota</taxon>
        <taxon>Bacilli</taxon>
        <taxon>Bacillales</taxon>
        <taxon>Bacillaceae</taxon>
    </lineage>
</organism>
<reference evidence="3" key="1">
    <citation type="submission" date="2016-10" db="EMBL/GenBank/DDBJ databases">
        <authorList>
            <person name="Varghese N."/>
            <person name="Submissions S."/>
        </authorList>
    </citation>
    <scope>NUCLEOTIDE SEQUENCE [LARGE SCALE GENOMIC DNA]</scope>
    <source>
        <strain evidence="3">S9</strain>
    </source>
</reference>
<feature type="region of interest" description="Disordered" evidence="1">
    <location>
        <begin position="1"/>
        <end position="82"/>
    </location>
</feature>
<accession>A0A1H9WG03</accession>
<keyword evidence="3" id="KW-1185">Reference proteome</keyword>
<dbReference type="EMBL" id="FOGT01000016">
    <property type="protein sequence ID" value="SES32820.1"/>
    <property type="molecule type" value="Genomic_DNA"/>
</dbReference>
<gene>
    <name evidence="2" type="ORF">SAMN05518684_116116</name>
</gene>
<evidence type="ECO:0000313" key="3">
    <source>
        <dbReference type="Proteomes" id="UP000198571"/>
    </source>
</evidence>